<keyword evidence="2" id="KW-1185">Reference proteome</keyword>
<dbReference type="HOGENOM" id="CLU_2768508_0_0_9"/>
<name>A5N2D3_CLOK5</name>
<evidence type="ECO:0000313" key="1">
    <source>
        <dbReference type="EMBL" id="EDK35279.1"/>
    </source>
</evidence>
<accession>A5N2D3</accession>
<protein>
    <submittedName>
        <fullName evidence="1">Uncharacterized protein</fullName>
    </submittedName>
</protein>
<dbReference type="KEGG" id="ckl:CKL_3276"/>
<reference evidence="1 2" key="1">
    <citation type="journal article" date="2008" name="Proc. Natl. Acad. Sci. U.S.A.">
        <title>The genome of Clostridium kluyveri, a strict anaerobe with unique metabolic features.</title>
        <authorList>
            <person name="Seedorf H."/>
            <person name="Fricke W.F."/>
            <person name="Veith B."/>
            <person name="Brueggemann H."/>
            <person name="Liesegang H."/>
            <person name="Strittmatter A."/>
            <person name="Miethke M."/>
            <person name="Buckel W."/>
            <person name="Hinderberger J."/>
            <person name="Li F."/>
            <person name="Hagemeier C."/>
            <person name="Thauer R.K."/>
            <person name="Gottschalk G."/>
        </authorList>
    </citation>
    <scope>NUCLEOTIDE SEQUENCE [LARGE SCALE GENOMIC DNA]</scope>
    <source>
        <strain evidence="2">ATCC 8527 / DSM 555 / NCIMB 10680</strain>
    </source>
</reference>
<organism evidence="1 2">
    <name type="scientific">Clostridium kluyveri (strain ATCC 8527 / DSM 555 / NBRC 12016 / NCIMB 10680 / K1)</name>
    <dbReference type="NCBI Taxonomy" id="431943"/>
    <lineage>
        <taxon>Bacteria</taxon>
        <taxon>Bacillati</taxon>
        <taxon>Bacillota</taxon>
        <taxon>Clostridia</taxon>
        <taxon>Eubacteriales</taxon>
        <taxon>Clostridiaceae</taxon>
        <taxon>Clostridium</taxon>
    </lineage>
</organism>
<dbReference type="STRING" id="431943.CKL_3276"/>
<dbReference type="AlphaFoldDB" id="A5N2D3"/>
<dbReference type="EMBL" id="CP000673">
    <property type="protein sequence ID" value="EDK35279.1"/>
    <property type="molecule type" value="Genomic_DNA"/>
</dbReference>
<evidence type="ECO:0000313" key="2">
    <source>
        <dbReference type="Proteomes" id="UP000002411"/>
    </source>
</evidence>
<proteinExistence type="predicted"/>
<gene>
    <name evidence="1" type="ordered locus">CKL_3276</name>
</gene>
<dbReference type="RefSeq" id="WP_012103613.1">
    <property type="nucleotide sequence ID" value="NC_009706.1"/>
</dbReference>
<sequence length="69" mass="8237">MKNYIIWLKSGETIRGIANESTLRTLECDFLYTRNKIRIFNRDRIHSFRDNEGAVFLNLNRIEAIFISK</sequence>
<dbReference type="Proteomes" id="UP000002411">
    <property type="component" value="Chromosome"/>
</dbReference>